<protein>
    <submittedName>
        <fullName evidence="2">Uncharacterized protein</fullName>
    </submittedName>
</protein>
<comment type="caution">
    <text evidence="2">The sequence shown here is derived from an EMBL/GenBank/DDBJ whole genome shotgun (WGS) entry which is preliminary data.</text>
</comment>
<dbReference type="AlphaFoldDB" id="S7WLL4"/>
<gene>
    <name evidence="2" type="ORF">ADICYQ_3353</name>
</gene>
<evidence type="ECO:0000313" key="3">
    <source>
        <dbReference type="Proteomes" id="UP000014974"/>
    </source>
</evidence>
<sequence>MNISTPQPEAFLTPKAQGVSPHKLNQPAWAVHLGQRYQQP</sequence>
<name>S7WLL4_9BACT</name>
<organism evidence="2 3">
    <name type="scientific">Cyclobacterium qasimii M12-11B</name>
    <dbReference type="NCBI Taxonomy" id="641524"/>
    <lineage>
        <taxon>Bacteria</taxon>
        <taxon>Pseudomonadati</taxon>
        <taxon>Bacteroidota</taxon>
        <taxon>Cytophagia</taxon>
        <taxon>Cytophagales</taxon>
        <taxon>Cyclobacteriaceae</taxon>
        <taxon>Cyclobacterium</taxon>
    </lineage>
</organism>
<evidence type="ECO:0000256" key="1">
    <source>
        <dbReference type="SAM" id="MobiDB-lite"/>
    </source>
</evidence>
<evidence type="ECO:0000313" key="2">
    <source>
        <dbReference type="EMBL" id="EPR67629.1"/>
    </source>
</evidence>
<dbReference type="Proteomes" id="UP000014974">
    <property type="component" value="Unassembled WGS sequence"/>
</dbReference>
<dbReference type="EMBL" id="ATNM01000117">
    <property type="protein sequence ID" value="EPR67629.1"/>
    <property type="molecule type" value="Genomic_DNA"/>
</dbReference>
<proteinExistence type="predicted"/>
<accession>S7WLL4</accession>
<reference evidence="2 3" key="1">
    <citation type="journal article" date="2013" name="Genome Announc.">
        <title>Draft Genome Sequence of Cyclobacterium qasimii Strain M12-11BT, Isolated from Arctic Marine Sediment.</title>
        <authorList>
            <person name="Shivaji S."/>
            <person name="Ara S."/>
            <person name="Singh A."/>
            <person name="Kumar Pinnaka A."/>
        </authorList>
    </citation>
    <scope>NUCLEOTIDE SEQUENCE [LARGE SCALE GENOMIC DNA]</scope>
    <source>
        <strain evidence="2 3">M12-11B</strain>
    </source>
</reference>
<feature type="region of interest" description="Disordered" evidence="1">
    <location>
        <begin position="1"/>
        <end position="21"/>
    </location>
</feature>